<keyword evidence="4" id="KW-0496">Mitochondrion</keyword>
<evidence type="ECO:0000256" key="7">
    <source>
        <dbReference type="ARBA" id="ARBA00037226"/>
    </source>
</evidence>
<evidence type="ECO:0000256" key="1">
    <source>
        <dbReference type="ARBA" id="ARBA00004173"/>
    </source>
</evidence>
<keyword evidence="10" id="KW-1185">Reference proteome</keyword>
<dbReference type="PANTHER" id="PTHR15892">
    <property type="entry name" value="MITOCHONDRIAL RIBOSOMAL PROTEIN L30"/>
    <property type="match status" value="1"/>
</dbReference>
<dbReference type="PANTHER" id="PTHR15892:SF2">
    <property type="entry name" value="LARGE RIBOSOMAL SUBUNIT PROTEIN UL30M"/>
    <property type="match status" value="1"/>
</dbReference>
<dbReference type="OrthoDB" id="509901at2759"/>
<dbReference type="CDD" id="cd01658">
    <property type="entry name" value="Ribosomal_L30"/>
    <property type="match status" value="1"/>
</dbReference>
<dbReference type="Gene3D" id="3.30.1390.20">
    <property type="entry name" value="Ribosomal protein L30, ferredoxin-like fold domain"/>
    <property type="match status" value="1"/>
</dbReference>
<dbReference type="EMBL" id="LN890565">
    <property type="protein sequence ID" value="CUS21413.1"/>
    <property type="molecule type" value="Genomic_DNA"/>
</dbReference>
<dbReference type="AlphaFoldDB" id="A0A0P1KP77"/>
<dbReference type="NCBIfam" id="TIGR01308">
    <property type="entry name" value="rpmD_bact"/>
    <property type="match status" value="1"/>
</dbReference>
<evidence type="ECO:0000313" key="9">
    <source>
        <dbReference type="EMBL" id="CUS21413.1"/>
    </source>
</evidence>
<gene>
    <name evidence="9" type="ORF">LAQU0_S03e02036g</name>
</gene>
<dbReference type="Pfam" id="PF00327">
    <property type="entry name" value="Ribosomal_L30"/>
    <property type="match status" value="1"/>
</dbReference>
<proteinExistence type="inferred from homology"/>
<feature type="domain" description="Large ribosomal subunit protein uL30-like ferredoxin-like fold" evidence="8">
    <location>
        <begin position="4"/>
        <end position="54"/>
    </location>
</feature>
<reference evidence="10" key="1">
    <citation type="submission" date="2015-10" db="EMBL/GenBank/DDBJ databases">
        <authorList>
            <person name="Devillers H."/>
        </authorList>
    </citation>
    <scope>NUCLEOTIDE SEQUENCE [LARGE SCALE GENOMIC DNA]</scope>
</reference>
<dbReference type="GO" id="GO:0006412">
    <property type="term" value="P:translation"/>
    <property type="evidence" value="ECO:0007669"/>
    <property type="project" value="InterPro"/>
</dbReference>
<dbReference type="InterPro" id="IPR016082">
    <property type="entry name" value="Ribosomal_uL30_ferredoxin-like"/>
</dbReference>
<comment type="similarity">
    <text evidence="2">Belongs to the universal ribosomal protein uL30 family.</text>
</comment>
<evidence type="ECO:0000256" key="3">
    <source>
        <dbReference type="ARBA" id="ARBA00022980"/>
    </source>
</evidence>
<keyword evidence="3" id="KW-0689">Ribosomal protein</keyword>
<name>A0A0P1KP77_9SACH</name>
<dbReference type="InterPro" id="IPR005996">
    <property type="entry name" value="Ribosomal_uL30_bac-type"/>
</dbReference>
<organism evidence="9 10">
    <name type="scientific">Lachancea quebecensis</name>
    <dbReference type="NCBI Taxonomy" id="1654605"/>
    <lineage>
        <taxon>Eukaryota</taxon>
        <taxon>Fungi</taxon>
        <taxon>Dikarya</taxon>
        <taxon>Ascomycota</taxon>
        <taxon>Saccharomycotina</taxon>
        <taxon>Saccharomycetes</taxon>
        <taxon>Saccharomycetales</taxon>
        <taxon>Saccharomycetaceae</taxon>
        <taxon>Lachancea</taxon>
    </lineage>
</organism>
<dbReference type="InterPro" id="IPR036919">
    <property type="entry name" value="Ribo_uL30_ferredoxin-like_sf"/>
</dbReference>
<evidence type="ECO:0000259" key="8">
    <source>
        <dbReference type="Pfam" id="PF00327"/>
    </source>
</evidence>
<protein>
    <recommendedName>
        <fullName evidence="6">Large ribosomal subunit protein uL30m</fullName>
    </recommendedName>
</protein>
<evidence type="ECO:0000256" key="4">
    <source>
        <dbReference type="ARBA" id="ARBA00023128"/>
    </source>
</evidence>
<dbReference type="FunFam" id="3.30.1390.20:FF:000010">
    <property type="entry name" value="Large subunit ribosomal protein L30"/>
    <property type="match status" value="1"/>
</dbReference>
<comment type="function">
    <text evidence="7">Component of the mitochondrial ribosome (mitoribosome), a dedicated translation machinery responsible for the synthesis of mitochondrial genome-encoded proteins, including at least some of the essential transmembrane subunits of the mitochondrial respiratory chain. The mitoribosomes are attached to the mitochondrial inner membrane and translation products are cotranslationally integrated into the membrane.</text>
</comment>
<sequence>MVFYKITLSRSTIGLPKAIKSIVSSLGLGKTGSVVYRQVTPSIAGSIAKVKEVVRVEVTEHALTKEQQRELRKSNPGFTVEKRV</sequence>
<evidence type="ECO:0000256" key="6">
    <source>
        <dbReference type="ARBA" id="ARBA00035281"/>
    </source>
</evidence>
<comment type="subcellular location">
    <subcellularLocation>
        <location evidence="1">Mitochondrion</location>
    </subcellularLocation>
</comment>
<dbReference type="GO" id="GO:0003735">
    <property type="term" value="F:structural constituent of ribosome"/>
    <property type="evidence" value="ECO:0007669"/>
    <property type="project" value="InterPro"/>
</dbReference>
<dbReference type="SUPFAM" id="SSF55129">
    <property type="entry name" value="Ribosomal protein L30p/L7e"/>
    <property type="match status" value="1"/>
</dbReference>
<dbReference type="GO" id="GO:0005739">
    <property type="term" value="C:mitochondrion"/>
    <property type="evidence" value="ECO:0007669"/>
    <property type="project" value="UniProtKB-SubCell"/>
</dbReference>
<evidence type="ECO:0000256" key="5">
    <source>
        <dbReference type="ARBA" id="ARBA00023274"/>
    </source>
</evidence>
<evidence type="ECO:0000313" key="10">
    <source>
        <dbReference type="Proteomes" id="UP000236544"/>
    </source>
</evidence>
<dbReference type="GO" id="GO:0015934">
    <property type="term" value="C:large ribosomal subunit"/>
    <property type="evidence" value="ECO:0007669"/>
    <property type="project" value="InterPro"/>
</dbReference>
<keyword evidence="5" id="KW-0687">Ribonucleoprotein</keyword>
<accession>A0A0P1KP77</accession>
<dbReference type="Proteomes" id="UP000236544">
    <property type="component" value="Unassembled WGS sequence"/>
</dbReference>
<evidence type="ECO:0000256" key="2">
    <source>
        <dbReference type="ARBA" id="ARBA00007594"/>
    </source>
</evidence>